<feature type="non-terminal residue" evidence="1">
    <location>
        <position position="1"/>
    </location>
</feature>
<protein>
    <submittedName>
        <fullName evidence="1">Uncharacterized protein</fullName>
    </submittedName>
</protein>
<dbReference type="Proteomes" id="UP001057452">
    <property type="component" value="Chromosome 2"/>
</dbReference>
<feature type="non-terminal residue" evidence="1">
    <location>
        <position position="92"/>
    </location>
</feature>
<keyword evidence="2" id="KW-1185">Reference proteome</keyword>
<dbReference type="EMBL" id="CM043786">
    <property type="protein sequence ID" value="KAI4831589.1"/>
    <property type="molecule type" value="Genomic_DNA"/>
</dbReference>
<organism evidence="1 2">
    <name type="scientific">Chaenocephalus aceratus</name>
    <name type="common">Blackfin icefish</name>
    <name type="synonym">Chaenichthys aceratus</name>
    <dbReference type="NCBI Taxonomy" id="36190"/>
    <lineage>
        <taxon>Eukaryota</taxon>
        <taxon>Metazoa</taxon>
        <taxon>Chordata</taxon>
        <taxon>Craniata</taxon>
        <taxon>Vertebrata</taxon>
        <taxon>Euteleostomi</taxon>
        <taxon>Actinopterygii</taxon>
        <taxon>Neopterygii</taxon>
        <taxon>Teleostei</taxon>
        <taxon>Neoteleostei</taxon>
        <taxon>Acanthomorphata</taxon>
        <taxon>Eupercaria</taxon>
        <taxon>Perciformes</taxon>
        <taxon>Notothenioidei</taxon>
        <taxon>Channichthyidae</taxon>
        <taxon>Chaenocephalus</taxon>
    </lineage>
</organism>
<comment type="caution">
    <text evidence="1">The sequence shown here is derived from an EMBL/GenBank/DDBJ whole genome shotgun (WGS) entry which is preliminary data.</text>
</comment>
<name>A0ACB9XV95_CHAAC</name>
<sequence>RAEVEVTVHQPAAVPRSTRTHNPKEAMKERLVVPDEDNSGLETAAPGCAKSRLTGSQSPCLPLCVPAYFAHTRVVLGNSKSSVTALKASVRG</sequence>
<evidence type="ECO:0000313" key="2">
    <source>
        <dbReference type="Proteomes" id="UP001057452"/>
    </source>
</evidence>
<evidence type="ECO:0000313" key="1">
    <source>
        <dbReference type="EMBL" id="KAI4831589.1"/>
    </source>
</evidence>
<accession>A0ACB9XV95</accession>
<gene>
    <name evidence="1" type="ORF">KUCAC02_001125</name>
</gene>
<proteinExistence type="predicted"/>
<reference evidence="1" key="1">
    <citation type="submission" date="2022-05" db="EMBL/GenBank/DDBJ databases">
        <title>Chromosome-level genome of Chaenocephalus aceratus.</title>
        <authorList>
            <person name="Park H."/>
        </authorList>
    </citation>
    <scope>NUCLEOTIDE SEQUENCE</scope>
    <source>
        <strain evidence="1">KU_202001</strain>
    </source>
</reference>